<organism evidence="7 8">
    <name type="scientific">Hirundo rustica rustica</name>
    <dbReference type="NCBI Taxonomy" id="333673"/>
    <lineage>
        <taxon>Eukaryota</taxon>
        <taxon>Metazoa</taxon>
        <taxon>Chordata</taxon>
        <taxon>Craniata</taxon>
        <taxon>Vertebrata</taxon>
        <taxon>Euteleostomi</taxon>
        <taxon>Archelosauria</taxon>
        <taxon>Archosauria</taxon>
        <taxon>Dinosauria</taxon>
        <taxon>Saurischia</taxon>
        <taxon>Theropoda</taxon>
        <taxon>Coelurosauria</taxon>
        <taxon>Aves</taxon>
        <taxon>Neognathae</taxon>
        <taxon>Neoaves</taxon>
        <taxon>Telluraves</taxon>
        <taxon>Australaves</taxon>
        <taxon>Passeriformes</taxon>
        <taxon>Sylvioidea</taxon>
        <taxon>Hirundinidae</taxon>
        <taxon>Hirundo</taxon>
    </lineage>
</organism>
<comment type="caution">
    <text evidence="7">The sequence shown here is derived from an EMBL/GenBank/DDBJ whole genome shotgun (WGS) entry which is preliminary data.</text>
</comment>
<comment type="similarity">
    <text evidence="1 4">Belongs to the EF-Ts family.</text>
</comment>
<evidence type="ECO:0000259" key="6">
    <source>
        <dbReference type="Pfam" id="PF00889"/>
    </source>
</evidence>
<evidence type="ECO:0000313" key="7">
    <source>
        <dbReference type="EMBL" id="RMB88188.1"/>
    </source>
</evidence>
<evidence type="ECO:0000256" key="2">
    <source>
        <dbReference type="ARBA" id="ARBA00022768"/>
    </source>
</evidence>
<reference evidence="7 8" key="1">
    <citation type="submission" date="2018-07" db="EMBL/GenBank/DDBJ databases">
        <title>A high quality draft genome assembly of the barn swallow (H. rustica rustica).</title>
        <authorList>
            <person name="Formenti G."/>
            <person name="Chiara M."/>
            <person name="Poveda L."/>
            <person name="Francoijs K.-J."/>
            <person name="Bonisoli-Alquati A."/>
            <person name="Canova L."/>
            <person name="Gianfranceschi L."/>
            <person name="Horner D.S."/>
            <person name="Saino N."/>
        </authorList>
    </citation>
    <scope>NUCLEOTIDE SEQUENCE [LARGE SCALE GENOMIC DNA]</scope>
    <source>
        <strain evidence="7">Chelidonia</strain>
        <tissue evidence="7">Blood</tissue>
    </source>
</reference>
<evidence type="ECO:0000256" key="3">
    <source>
        <dbReference type="ARBA" id="ARBA00022917"/>
    </source>
</evidence>
<dbReference type="PROSITE" id="PS01127">
    <property type="entry name" value="EF_TS_2"/>
    <property type="match status" value="1"/>
</dbReference>
<dbReference type="OrthoDB" id="277235at2759"/>
<proteinExistence type="inferred from homology"/>
<keyword evidence="3 4" id="KW-0648">Protein biosynthesis</keyword>
<dbReference type="PANTHER" id="PTHR11741:SF0">
    <property type="entry name" value="ELONGATION FACTOR TS, MITOCHONDRIAL"/>
    <property type="match status" value="1"/>
</dbReference>
<accession>A0A3M0IIJ3</accession>
<evidence type="ECO:0000313" key="8">
    <source>
        <dbReference type="Proteomes" id="UP000269221"/>
    </source>
</evidence>
<feature type="region of interest" description="Disordered" evidence="5">
    <location>
        <begin position="243"/>
        <end position="274"/>
    </location>
</feature>
<dbReference type="Pfam" id="PF25025">
    <property type="entry name" value="EF-Ts_N"/>
    <property type="match status" value="1"/>
</dbReference>
<keyword evidence="4" id="KW-0496">Mitochondrion</keyword>
<feature type="domain" description="Translation elongation factor EFTs/EF1B dimerisation" evidence="6">
    <location>
        <begin position="97"/>
        <end position="244"/>
    </location>
</feature>
<dbReference type="GO" id="GO:0070125">
    <property type="term" value="P:mitochondrial translational elongation"/>
    <property type="evidence" value="ECO:0007669"/>
    <property type="project" value="TreeGrafter"/>
</dbReference>
<dbReference type="Gene3D" id="1.10.8.10">
    <property type="entry name" value="DNA helicase RuvA subunit, C-terminal domain"/>
    <property type="match status" value="1"/>
</dbReference>
<dbReference type="GO" id="GO:0005739">
    <property type="term" value="C:mitochondrion"/>
    <property type="evidence" value="ECO:0007669"/>
    <property type="project" value="UniProtKB-SubCell"/>
</dbReference>
<keyword evidence="2 4" id="KW-0251">Elongation factor</keyword>
<dbReference type="CDD" id="cd14275">
    <property type="entry name" value="UBA_EF-Ts"/>
    <property type="match status" value="1"/>
</dbReference>
<dbReference type="STRING" id="333673.A0A3M0IIJ3"/>
<comment type="subcellular location">
    <subcellularLocation>
        <location evidence="4">Mitochondrion</location>
    </subcellularLocation>
</comment>
<evidence type="ECO:0000256" key="1">
    <source>
        <dbReference type="ARBA" id="ARBA00005532"/>
    </source>
</evidence>
<keyword evidence="8" id="KW-1185">Reference proteome</keyword>
<dbReference type="Pfam" id="PF00889">
    <property type="entry name" value="EF_TS"/>
    <property type="match status" value="1"/>
</dbReference>
<dbReference type="Gene3D" id="3.30.479.20">
    <property type="entry name" value="Elongation factor Ts, dimerisation domain"/>
    <property type="match status" value="2"/>
</dbReference>
<dbReference type="HAMAP" id="MF_00050">
    <property type="entry name" value="EF_Ts"/>
    <property type="match status" value="1"/>
</dbReference>
<dbReference type="InterPro" id="IPR009060">
    <property type="entry name" value="UBA-like_sf"/>
</dbReference>
<dbReference type="Proteomes" id="UP000269221">
    <property type="component" value="Unassembled WGS sequence"/>
</dbReference>
<dbReference type="PANTHER" id="PTHR11741">
    <property type="entry name" value="ELONGATION FACTOR TS"/>
    <property type="match status" value="1"/>
</dbReference>
<evidence type="ECO:0000256" key="5">
    <source>
        <dbReference type="SAM" id="MobiDB-lite"/>
    </source>
</evidence>
<dbReference type="EMBL" id="QRBI01000345">
    <property type="protein sequence ID" value="RMB88188.1"/>
    <property type="molecule type" value="Genomic_DNA"/>
</dbReference>
<dbReference type="AlphaFoldDB" id="A0A3M0IIJ3"/>
<sequence length="433" mass="46115">MQRAALGALGGAARASPGRWFSAAPPALRELRELRARTGQPVMRCREALERAGGDLRQAEAWLEAESRRRGWARAAAPGAQRPREGLVGVLSEGSAAVMVEVNCETDFVARTPDFQQLVEMAARGVLGHCQGASGTKHLLREDELAQLRAGDGGELLSDHLALAMGRLGERLALRRAGWLRAPGGFVATYAHGWVPPGPPVAMGNYGELVACGGPGPGPPPAESCRSWGRRVAQHVVGMAPTALGTPEDELGGDTETRAAGTGVAPGAGGAPGPSVQWQTGGGLGVDWERTGTGLGVDWERTGRGLGQDWDRTGREMGVDWKWNVGRQELDWERTGSGLGQDWEWTGRGLGEKLGEDWEWTGTGMRADRNWTRSGLGEDWERTVGGLELDLDWEQTGRVDGTGNGLGLGLDWDWTGSRLGLDWEQTVGGLGAE</sequence>
<dbReference type="InterPro" id="IPR014039">
    <property type="entry name" value="Transl_elong_EFTs/EF1B_dimer"/>
</dbReference>
<name>A0A3M0IIJ3_HIRRU</name>
<gene>
    <name evidence="4" type="primary">TSFM</name>
    <name evidence="7" type="ORF">DUI87_35439</name>
</gene>
<dbReference type="InterPro" id="IPR001816">
    <property type="entry name" value="Transl_elong_EFTs/EF1B"/>
</dbReference>
<dbReference type="SUPFAM" id="SSF54713">
    <property type="entry name" value="Elongation factor Ts (EF-Ts), dimerisation domain"/>
    <property type="match status" value="1"/>
</dbReference>
<dbReference type="InterPro" id="IPR018101">
    <property type="entry name" value="Transl_elong_Ts_CS"/>
</dbReference>
<dbReference type="GO" id="GO:0003746">
    <property type="term" value="F:translation elongation factor activity"/>
    <property type="evidence" value="ECO:0007669"/>
    <property type="project" value="UniProtKB-UniRule"/>
</dbReference>
<evidence type="ECO:0000256" key="4">
    <source>
        <dbReference type="HAMAP-Rule" id="MF_03135"/>
    </source>
</evidence>
<dbReference type="SUPFAM" id="SSF46934">
    <property type="entry name" value="UBA-like"/>
    <property type="match status" value="1"/>
</dbReference>
<comment type="function">
    <text evidence="4">Associates with the EF-Tu.GDP complex and induces the exchange of GDP to GTP. It remains bound to the aminoacyl-tRNA.EF-Tu.GTP complex up to the GTP hydrolysis stage on the ribosome.</text>
</comment>
<protein>
    <recommendedName>
        <fullName evidence="4">Elongation factor Ts, mitochondrial</fullName>
        <shortName evidence="4">EF-Ts</shortName>
        <shortName evidence="4">EF-TsMt</shortName>
    </recommendedName>
</protein>
<dbReference type="InterPro" id="IPR036402">
    <property type="entry name" value="EF-Ts_dimer_sf"/>
</dbReference>